<organism evidence="7 8">
    <name type="scientific">Chromobacterium violaceum</name>
    <dbReference type="NCBI Taxonomy" id="536"/>
    <lineage>
        <taxon>Bacteria</taxon>
        <taxon>Pseudomonadati</taxon>
        <taxon>Pseudomonadota</taxon>
        <taxon>Betaproteobacteria</taxon>
        <taxon>Neisseriales</taxon>
        <taxon>Chromobacteriaceae</taxon>
        <taxon>Chromobacterium</taxon>
    </lineage>
</organism>
<evidence type="ECO:0000256" key="2">
    <source>
        <dbReference type="ARBA" id="ARBA00022723"/>
    </source>
</evidence>
<evidence type="ECO:0000256" key="5">
    <source>
        <dbReference type="ARBA" id="ARBA00022842"/>
    </source>
</evidence>
<comment type="caution">
    <text evidence="7">The sequence shown here is derived from an EMBL/GenBank/DDBJ whole genome shotgun (WGS) entry which is preliminary data.</text>
</comment>
<gene>
    <name evidence="7" type="ORF">CBW21_20490</name>
</gene>
<proteinExistence type="predicted"/>
<dbReference type="Gene3D" id="3.30.1490.330">
    <property type="match status" value="1"/>
</dbReference>
<keyword evidence="1" id="KW-0436">Ligase</keyword>
<dbReference type="RefSeq" id="WP_087698710.1">
    <property type="nucleotide sequence ID" value="NZ_CP024028.1"/>
</dbReference>
<dbReference type="GO" id="GO:0046872">
    <property type="term" value="F:metal ion binding"/>
    <property type="evidence" value="ECO:0007669"/>
    <property type="project" value="UniProtKB-KW"/>
</dbReference>
<name>A0A202B3Q3_CHRVL</name>
<keyword evidence="5" id="KW-0460">Magnesium</keyword>
<accession>A0A202B3Q3</accession>
<evidence type="ECO:0000313" key="8">
    <source>
        <dbReference type="Proteomes" id="UP000196342"/>
    </source>
</evidence>
<keyword evidence="8" id="KW-1185">Reference proteome</keyword>
<evidence type="ECO:0000313" key="7">
    <source>
        <dbReference type="EMBL" id="OVE46038.1"/>
    </source>
</evidence>
<dbReference type="InterPro" id="IPR016185">
    <property type="entry name" value="PreATP-grasp_dom_sf"/>
</dbReference>
<evidence type="ECO:0000256" key="3">
    <source>
        <dbReference type="ARBA" id="ARBA00022741"/>
    </source>
</evidence>
<evidence type="ECO:0000259" key="6">
    <source>
        <dbReference type="Pfam" id="PF03738"/>
    </source>
</evidence>
<reference evidence="7 8" key="1">
    <citation type="submission" date="2017-05" db="EMBL/GenBank/DDBJ databases">
        <title>Chromobacterium violaceum GHPS1 isolated from Hydrocarbon polluted soil in French Guiana display an awesome secondary metabolite arsenal and a battery of drug and heavy-metal-resistance and detoxification of xenobiotics proteins.</title>
        <authorList>
            <person name="Belbahri L."/>
        </authorList>
    </citation>
    <scope>NUCLEOTIDE SEQUENCE [LARGE SCALE GENOMIC DNA]</scope>
    <source>
        <strain evidence="7 8">GHPS1</strain>
    </source>
</reference>
<evidence type="ECO:0000256" key="1">
    <source>
        <dbReference type="ARBA" id="ARBA00022598"/>
    </source>
</evidence>
<dbReference type="InterPro" id="IPR005494">
    <property type="entry name" value="GSPS_pre-ATP-grasp-like_dom"/>
</dbReference>
<keyword evidence="2" id="KW-0479">Metal-binding</keyword>
<dbReference type="SUPFAM" id="SSF52440">
    <property type="entry name" value="PreATP-grasp domain"/>
    <property type="match status" value="1"/>
</dbReference>
<dbReference type="EMBL" id="NHOO01000023">
    <property type="protein sequence ID" value="OVE46038.1"/>
    <property type="molecule type" value="Genomic_DNA"/>
</dbReference>
<dbReference type="SUPFAM" id="SSF56059">
    <property type="entry name" value="Glutathione synthetase ATP-binding domain-like"/>
    <property type="match status" value="1"/>
</dbReference>
<keyword evidence="3" id="KW-0547">Nucleotide-binding</keyword>
<dbReference type="AlphaFoldDB" id="A0A202B3Q3"/>
<dbReference type="GO" id="GO:0016874">
    <property type="term" value="F:ligase activity"/>
    <property type="evidence" value="ECO:0007669"/>
    <property type="project" value="UniProtKB-KW"/>
</dbReference>
<dbReference type="Proteomes" id="UP000196342">
    <property type="component" value="Unassembled WGS sequence"/>
</dbReference>
<feature type="domain" description="Glutathionylspermidine synthase pre-ATP-grasp-like" evidence="6">
    <location>
        <begin position="12"/>
        <end position="377"/>
    </location>
</feature>
<keyword evidence="4" id="KW-0067">ATP-binding</keyword>
<evidence type="ECO:0000256" key="4">
    <source>
        <dbReference type="ARBA" id="ARBA00022840"/>
    </source>
</evidence>
<protein>
    <recommendedName>
        <fullName evidence="6">Glutathionylspermidine synthase pre-ATP-grasp-like domain-containing protein</fullName>
    </recommendedName>
</protein>
<sequence length="378" mass="42433">MERITVPKRDDWQARCEEDGFSIHSIDGLYWNEGYAFRFSGAEIDALDDATAELHAMCLDLVADVVQRGHYQDYGLSDEAIALAESSWRSHQPSLYGRFDLAYDGRSIKLLEYNADTPTGLLESSVIQWRWLTDLGLPDQFNSIHEKLIDGWRRLLFGHPSSLHFAASQCAGAEDWDTLHYLLDTALQAGCQRASSLNIEDIGEREGWLVDSRGEPIQALFKLYPFEWLAAECGDALASTPTRLLEPAWKLLLSTKAILPMLWRRHPGHPLLLESHFAGQMAAVAGQWAKKPLLSREGANVSRLEDGRQQSLSGSHHLDLYDESGYVLQRWVDLPVFDGLRACVGAWVVNDLPAGIGIREERSQVTGNGALFIPHFFE</sequence>
<dbReference type="GO" id="GO:0005524">
    <property type="term" value="F:ATP binding"/>
    <property type="evidence" value="ECO:0007669"/>
    <property type="project" value="UniProtKB-KW"/>
</dbReference>
<dbReference type="Pfam" id="PF03738">
    <property type="entry name" value="GSP_synth"/>
    <property type="match status" value="1"/>
</dbReference>